<dbReference type="EMBL" id="JABSTV010001254">
    <property type="protein sequence ID" value="KAH7938868.1"/>
    <property type="molecule type" value="Genomic_DNA"/>
</dbReference>
<dbReference type="Proteomes" id="UP000821837">
    <property type="component" value="Chromosome 8"/>
</dbReference>
<feature type="region of interest" description="Disordered" evidence="1">
    <location>
        <begin position="215"/>
        <end position="276"/>
    </location>
</feature>
<organism evidence="2 3">
    <name type="scientific">Rhipicephalus sanguineus</name>
    <name type="common">Brown dog tick</name>
    <name type="synonym">Ixodes sanguineus</name>
    <dbReference type="NCBI Taxonomy" id="34632"/>
    <lineage>
        <taxon>Eukaryota</taxon>
        <taxon>Metazoa</taxon>
        <taxon>Ecdysozoa</taxon>
        <taxon>Arthropoda</taxon>
        <taxon>Chelicerata</taxon>
        <taxon>Arachnida</taxon>
        <taxon>Acari</taxon>
        <taxon>Parasitiformes</taxon>
        <taxon>Ixodida</taxon>
        <taxon>Ixodoidea</taxon>
        <taxon>Ixodidae</taxon>
        <taxon>Rhipicephalinae</taxon>
        <taxon>Rhipicephalus</taxon>
        <taxon>Rhipicephalus</taxon>
    </lineage>
</organism>
<gene>
    <name evidence="2" type="ORF">HPB52_001490</name>
</gene>
<accession>A0A9D4PED7</accession>
<dbReference type="Gene3D" id="3.40.50.1110">
    <property type="entry name" value="SGNH hydrolase"/>
    <property type="match status" value="1"/>
</dbReference>
<evidence type="ECO:0008006" key="4">
    <source>
        <dbReference type="Google" id="ProtNLM"/>
    </source>
</evidence>
<reference evidence="2" key="1">
    <citation type="journal article" date="2020" name="Cell">
        <title>Large-Scale Comparative Analyses of Tick Genomes Elucidate Their Genetic Diversity and Vector Capacities.</title>
        <authorList>
            <consortium name="Tick Genome and Microbiome Consortium (TIGMIC)"/>
            <person name="Jia N."/>
            <person name="Wang J."/>
            <person name="Shi W."/>
            <person name="Du L."/>
            <person name="Sun Y."/>
            <person name="Zhan W."/>
            <person name="Jiang J.F."/>
            <person name="Wang Q."/>
            <person name="Zhang B."/>
            <person name="Ji P."/>
            <person name="Bell-Sakyi L."/>
            <person name="Cui X.M."/>
            <person name="Yuan T.T."/>
            <person name="Jiang B.G."/>
            <person name="Yang W.F."/>
            <person name="Lam T.T."/>
            <person name="Chang Q.C."/>
            <person name="Ding S.J."/>
            <person name="Wang X.J."/>
            <person name="Zhu J.G."/>
            <person name="Ruan X.D."/>
            <person name="Zhao L."/>
            <person name="Wei J.T."/>
            <person name="Ye R.Z."/>
            <person name="Que T.C."/>
            <person name="Du C.H."/>
            <person name="Zhou Y.H."/>
            <person name="Cheng J.X."/>
            <person name="Dai P.F."/>
            <person name="Guo W.B."/>
            <person name="Han X.H."/>
            <person name="Huang E.J."/>
            <person name="Li L.F."/>
            <person name="Wei W."/>
            <person name="Gao Y.C."/>
            <person name="Liu J.Z."/>
            <person name="Shao H.Z."/>
            <person name="Wang X."/>
            <person name="Wang C.C."/>
            <person name="Yang T.C."/>
            <person name="Huo Q.B."/>
            <person name="Li W."/>
            <person name="Chen H.Y."/>
            <person name="Chen S.E."/>
            <person name="Zhou L.G."/>
            <person name="Ni X.B."/>
            <person name="Tian J.H."/>
            <person name="Sheng Y."/>
            <person name="Liu T."/>
            <person name="Pan Y.S."/>
            <person name="Xia L.Y."/>
            <person name="Li J."/>
            <person name="Zhao F."/>
            <person name="Cao W.C."/>
        </authorList>
    </citation>
    <scope>NUCLEOTIDE SEQUENCE</scope>
    <source>
        <strain evidence="2">Rsan-2018</strain>
    </source>
</reference>
<dbReference type="AlphaFoldDB" id="A0A9D4PED7"/>
<dbReference type="InterPro" id="IPR036514">
    <property type="entry name" value="SGNH_hydro_sf"/>
</dbReference>
<comment type="caution">
    <text evidence="2">The sequence shown here is derived from an EMBL/GenBank/DDBJ whole genome shotgun (WGS) entry which is preliminary data.</text>
</comment>
<keyword evidence="3" id="KW-1185">Reference proteome</keyword>
<protein>
    <recommendedName>
        <fullName evidence="4">SGNH hydrolase-type esterase domain-containing protein</fullName>
    </recommendedName>
</protein>
<evidence type="ECO:0000313" key="2">
    <source>
        <dbReference type="EMBL" id="KAH7938868.1"/>
    </source>
</evidence>
<sequence length="276" mass="30577">MAAINPTSERLSARFPRVPISCAIIGDSSIKYVHETFNPLEPGTPAFVSYRGARFNDVLGLLHRLPPTLPRLVIHVGTVDIADNGCALALADFKELVERIHQERPHLEVCVSLPLPRAPNRRRRGANKKFVHWFNREASRFVAQVRRLCHRKELGRGVFYLDHAFHEMPPWRVLAADGLHPSFEGVAMLALHYRGLLTTRTSRWHPLVSQPARNGALAGAGSPVPGENMAPADSSSSRTPVPPVPRPVIAPTSPTTTYNLRSYSEAARRPAQPKVN</sequence>
<name>A0A9D4PED7_RHISA</name>
<dbReference type="CDD" id="cd00229">
    <property type="entry name" value="SGNH_hydrolase"/>
    <property type="match status" value="1"/>
</dbReference>
<evidence type="ECO:0000313" key="3">
    <source>
        <dbReference type="Proteomes" id="UP000821837"/>
    </source>
</evidence>
<proteinExistence type="predicted"/>
<evidence type="ECO:0000256" key="1">
    <source>
        <dbReference type="SAM" id="MobiDB-lite"/>
    </source>
</evidence>
<dbReference type="SUPFAM" id="SSF52266">
    <property type="entry name" value="SGNH hydrolase"/>
    <property type="match status" value="1"/>
</dbReference>
<reference evidence="2" key="2">
    <citation type="submission" date="2021-09" db="EMBL/GenBank/DDBJ databases">
        <authorList>
            <person name="Jia N."/>
            <person name="Wang J."/>
            <person name="Shi W."/>
            <person name="Du L."/>
            <person name="Sun Y."/>
            <person name="Zhan W."/>
            <person name="Jiang J."/>
            <person name="Wang Q."/>
            <person name="Zhang B."/>
            <person name="Ji P."/>
            <person name="Sakyi L.B."/>
            <person name="Cui X."/>
            <person name="Yuan T."/>
            <person name="Jiang B."/>
            <person name="Yang W."/>
            <person name="Lam T.T.-Y."/>
            <person name="Chang Q."/>
            <person name="Ding S."/>
            <person name="Wang X."/>
            <person name="Zhu J."/>
            <person name="Ruan X."/>
            <person name="Zhao L."/>
            <person name="Wei J."/>
            <person name="Que T."/>
            <person name="Du C."/>
            <person name="Cheng J."/>
            <person name="Dai P."/>
            <person name="Han X."/>
            <person name="Huang E."/>
            <person name="Gao Y."/>
            <person name="Liu J."/>
            <person name="Shao H."/>
            <person name="Ye R."/>
            <person name="Li L."/>
            <person name="Wei W."/>
            <person name="Wang X."/>
            <person name="Wang C."/>
            <person name="Huo Q."/>
            <person name="Li W."/>
            <person name="Guo W."/>
            <person name="Chen H."/>
            <person name="Chen S."/>
            <person name="Zhou L."/>
            <person name="Zhou L."/>
            <person name="Ni X."/>
            <person name="Tian J."/>
            <person name="Zhou Y."/>
            <person name="Sheng Y."/>
            <person name="Liu T."/>
            <person name="Pan Y."/>
            <person name="Xia L."/>
            <person name="Li J."/>
            <person name="Zhao F."/>
            <person name="Cao W."/>
        </authorList>
    </citation>
    <scope>NUCLEOTIDE SEQUENCE</scope>
    <source>
        <strain evidence="2">Rsan-2018</strain>
        <tissue evidence="2">Larvae</tissue>
    </source>
</reference>